<reference evidence="3" key="1">
    <citation type="submission" date="2012-12" db="EMBL/GenBank/DDBJ databases">
        <authorList>
            <person name="Hellsten U."/>
            <person name="Grimwood J."/>
            <person name="Chapman J.A."/>
            <person name="Shapiro H."/>
            <person name="Aerts A."/>
            <person name="Otillar R.P."/>
            <person name="Terry A.Y."/>
            <person name="Boore J.L."/>
            <person name="Simakov O."/>
            <person name="Marletaz F."/>
            <person name="Cho S.-J."/>
            <person name="Edsinger-Gonzales E."/>
            <person name="Havlak P."/>
            <person name="Kuo D.-H."/>
            <person name="Larsson T."/>
            <person name="Lv J."/>
            <person name="Arendt D."/>
            <person name="Savage R."/>
            <person name="Osoegawa K."/>
            <person name="de Jong P."/>
            <person name="Lindberg D.R."/>
            <person name="Seaver E.C."/>
            <person name="Weisblat D.A."/>
            <person name="Putnam N.H."/>
            <person name="Grigoriev I.V."/>
            <person name="Rokhsar D.S."/>
        </authorList>
    </citation>
    <scope>NUCLEOTIDE SEQUENCE</scope>
    <source>
        <strain evidence="3">I ESC-2004</strain>
    </source>
</reference>
<evidence type="ECO:0000313" key="3">
    <source>
        <dbReference type="Proteomes" id="UP000014760"/>
    </source>
</evidence>
<dbReference type="AlphaFoldDB" id="R7T4Y0"/>
<proteinExistence type="predicted"/>
<dbReference type="HOGENOM" id="CLU_2173404_0_0_1"/>
<keyword evidence="3" id="KW-1185">Reference proteome</keyword>
<protein>
    <submittedName>
        <fullName evidence="1 2">Uncharacterized protein</fullName>
    </submittedName>
</protein>
<dbReference type="EMBL" id="AMQN01015578">
    <property type="status" value="NOT_ANNOTATED_CDS"/>
    <property type="molecule type" value="Genomic_DNA"/>
</dbReference>
<evidence type="ECO:0000313" key="1">
    <source>
        <dbReference type="EMBL" id="ELT87986.1"/>
    </source>
</evidence>
<sequence>MEEIALRSAELARVLVGVTKRPERVKLTKEFIKDVLLLNIKGSDFPREIRTEKEESPEQHMIVLGDQCVNVQYIQSALYSFIIIDGLSTKDKTFDENDDSKMLWKAINLN</sequence>
<accession>R7T4Y0</accession>
<dbReference type="EnsemblMetazoa" id="CapteT202839">
    <property type="protein sequence ID" value="CapteP202839"/>
    <property type="gene ID" value="CapteG202839"/>
</dbReference>
<gene>
    <name evidence="1" type="ORF">CAPTEDRAFT_202839</name>
</gene>
<reference evidence="1 3" key="2">
    <citation type="journal article" date="2013" name="Nature">
        <title>Insights into bilaterian evolution from three spiralian genomes.</title>
        <authorList>
            <person name="Simakov O."/>
            <person name="Marletaz F."/>
            <person name="Cho S.J."/>
            <person name="Edsinger-Gonzales E."/>
            <person name="Havlak P."/>
            <person name="Hellsten U."/>
            <person name="Kuo D.H."/>
            <person name="Larsson T."/>
            <person name="Lv J."/>
            <person name="Arendt D."/>
            <person name="Savage R."/>
            <person name="Osoegawa K."/>
            <person name="de Jong P."/>
            <person name="Grimwood J."/>
            <person name="Chapman J.A."/>
            <person name="Shapiro H."/>
            <person name="Aerts A."/>
            <person name="Otillar R.P."/>
            <person name="Terry A.Y."/>
            <person name="Boore J.L."/>
            <person name="Grigoriev I.V."/>
            <person name="Lindberg D.R."/>
            <person name="Seaver E.C."/>
            <person name="Weisblat D.A."/>
            <person name="Putnam N.H."/>
            <person name="Rokhsar D.S."/>
        </authorList>
    </citation>
    <scope>NUCLEOTIDE SEQUENCE</scope>
    <source>
        <strain evidence="1 3">I ESC-2004</strain>
    </source>
</reference>
<dbReference type="EMBL" id="AMQN01015577">
    <property type="status" value="NOT_ANNOTATED_CDS"/>
    <property type="molecule type" value="Genomic_DNA"/>
</dbReference>
<name>R7T4Y0_CAPTE</name>
<dbReference type="Proteomes" id="UP000014760">
    <property type="component" value="Unassembled WGS sequence"/>
</dbReference>
<reference evidence="2" key="3">
    <citation type="submission" date="2015-06" db="UniProtKB">
        <authorList>
            <consortium name="EnsemblMetazoa"/>
        </authorList>
    </citation>
    <scope>IDENTIFICATION</scope>
</reference>
<evidence type="ECO:0000313" key="2">
    <source>
        <dbReference type="EnsemblMetazoa" id="CapteP202839"/>
    </source>
</evidence>
<organism evidence="1">
    <name type="scientific">Capitella teleta</name>
    <name type="common">Polychaete worm</name>
    <dbReference type="NCBI Taxonomy" id="283909"/>
    <lineage>
        <taxon>Eukaryota</taxon>
        <taxon>Metazoa</taxon>
        <taxon>Spiralia</taxon>
        <taxon>Lophotrochozoa</taxon>
        <taxon>Annelida</taxon>
        <taxon>Polychaeta</taxon>
        <taxon>Sedentaria</taxon>
        <taxon>Scolecida</taxon>
        <taxon>Capitellidae</taxon>
        <taxon>Capitella</taxon>
    </lineage>
</organism>
<dbReference type="EMBL" id="AMQN01015576">
    <property type="status" value="NOT_ANNOTATED_CDS"/>
    <property type="molecule type" value="Genomic_DNA"/>
</dbReference>
<dbReference type="EMBL" id="KB312031">
    <property type="protein sequence ID" value="ELT87986.1"/>
    <property type="molecule type" value="Genomic_DNA"/>
</dbReference>